<dbReference type="OrthoDB" id="10253098at2759"/>
<evidence type="ECO:0000313" key="4">
    <source>
        <dbReference type="Proteomes" id="UP000675881"/>
    </source>
</evidence>
<accession>A0A7R8CIP1</accession>
<gene>
    <name evidence="3" type="ORF">LSAA_1137</name>
</gene>
<dbReference type="SUPFAM" id="SSF55729">
    <property type="entry name" value="Acyl-CoA N-acyltransferases (Nat)"/>
    <property type="match status" value="1"/>
</dbReference>
<name>A0A7R8CIP1_LEPSM</name>
<keyword evidence="3" id="KW-0012">Acyltransferase</keyword>
<sequence length="157" mass="18517">MLGAKSQCSGIEDPSDDFIRLRDFVDVTNALSLDCFSSQIIKKGFSSSMVQESGKKLKLCKKQVRRVYEIIRFLRTNISNPQEYKDYRVDVKKRLNQPYQKEERQLAKLQKVLKPEEYTAATINITNRQQRLENLHSLYSELEEHYRAIVTRVEQRQ</sequence>
<dbReference type="GO" id="GO:0005634">
    <property type="term" value="C:nucleus"/>
    <property type="evidence" value="ECO:0007669"/>
    <property type="project" value="InterPro"/>
</dbReference>
<proteinExistence type="predicted"/>
<dbReference type="EMBL" id="HG994580">
    <property type="protein sequence ID" value="CAF2779979.1"/>
    <property type="molecule type" value="Genomic_DNA"/>
</dbReference>
<evidence type="ECO:0000313" key="3">
    <source>
        <dbReference type="EMBL" id="CAF2779979.1"/>
    </source>
</evidence>
<dbReference type="GO" id="GO:0004402">
    <property type="term" value="F:histone acetyltransferase activity"/>
    <property type="evidence" value="ECO:0007669"/>
    <property type="project" value="InterPro"/>
</dbReference>
<protein>
    <recommendedName>
        <fullName evidence="1">Histone acetyltransferase type B catalytic subunit</fullName>
    </recommendedName>
</protein>
<feature type="domain" description="Histone acetyltransferase type B catalytic subunit C-terminal" evidence="2">
    <location>
        <begin position="22"/>
        <end position="73"/>
    </location>
</feature>
<dbReference type="GO" id="GO:0031509">
    <property type="term" value="P:subtelomeric heterochromatin formation"/>
    <property type="evidence" value="ECO:0007669"/>
    <property type="project" value="InterPro"/>
</dbReference>
<dbReference type="Gene3D" id="1.10.10.390">
    <property type="match status" value="1"/>
</dbReference>
<dbReference type="GO" id="GO:0000781">
    <property type="term" value="C:chromosome, telomeric region"/>
    <property type="evidence" value="ECO:0007669"/>
    <property type="project" value="GOC"/>
</dbReference>
<dbReference type="InterPro" id="IPR048776">
    <property type="entry name" value="HAT1_C"/>
</dbReference>
<dbReference type="InterPro" id="IPR016181">
    <property type="entry name" value="Acyl_CoA_acyltransferase"/>
</dbReference>
<keyword evidence="4" id="KW-1185">Reference proteome</keyword>
<keyword evidence="3" id="KW-0808">Transferase</keyword>
<dbReference type="GO" id="GO:0042393">
    <property type="term" value="F:histone binding"/>
    <property type="evidence" value="ECO:0007669"/>
    <property type="project" value="InterPro"/>
</dbReference>
<evidence type="ECO:0000256" key="1">
    <source>
        <dbReference type="ARBA" id="ARBA00021268"/>
    </source>
</evidence>
<dbReference type="InterPro" id="IPR017380">
    <property type="entry name" value="Hist_AcTrfase_B-typ_cat-su"/>
</dbReference>
<dbReference type="Pfam" id="PF21183">
    <property type="entry name" value="HAT1_C"/>
    <property type="match status" value="1"/>
</dbReference>
<dbReference type="PANTHER" id="PTHR12046">
    <property type="entry name" value="HISTONE ACETYLTRANSFERASE TYPE B CATALYTIC SUBUNIT"/>
    <property type="match status" value="1"/>
</dbReference>
<organism evidence="3 4">
    <name type="scientific">Lepeophtheirus salmonis</name>
    <name type="common">Salmon louse</name>
    <name type="synonym">Caligus salmonis</name>
    <dbReference type="NCBI Taxonomy" id="72036"/>
    <lineage>
        <taxon>Eukaryota</taxon>
        <taxon>Metazoa</taxon>
        <taxon>Ecdysozoa</taxon>
        <taxon>Arthropoda</taxon>
        <taxon>Crustacea</taxon>
        <taxon>Multicrustacea</taxon>
        <taxon>Hexanauplia</taxon>
        <taxon>Copepoda</taxon>
        <taxon>Siphonostomatoida</taxon>
        <taxon>Caligidae</taxon>
        <taxon>Lepeophtheirus</taxon>
    </lineage>
</organism>
<dbReference type="AlphaFoldDB" id="A0A7R8CIP1"/>
<evidence type="ECO:0000259" key="2">
    <source>
        <dbReference type="Pfam" id="PF21183"/>
    </source>
</evidence>
<dbReference type="Proteomes" id="UP000675881">
    <property type="component" value="Chromosome 1"/>
</dbReference>
<dbReference type="InterPro" id="IPR013523">
    <property type="entry name" value="Hist_AcTrfase_HAT1_C"/>
</dbReference>
<reference evidence="3" key="1">
    <citation type="submission" date="2021-02" db="EMBL/GenBank/DDBJ databases">
        <authorList>
            <person name="Bekaert M."/>
        </authorList>
    </citation>
    <scope>NUCLEOTIDE SEQUENCE</scope>
    <source>
        <strain evidence="3">IoA-00</strain>
    </source>
</reference>